<protein>
    <recommendedName>
        <fullName evidence="4">Cell shape determination protein CcmA</fullName>
    </recommendedName>
</protein>
<proteinExistence type="inferred from homology"/>
<comment type="caution">
    <text evidence="2">The sequence shown here is derived from an EMBL/GenBank/DDBJ whole genome shotgun (WGS) entry which is preliminary data.</text>
</comment>
<dbReference type="InterPro" id="IPR007607">
    <property type="entry name" value="BacA/B"/>
</dbReference>
<dbReference type="Proteomes" id="UP000178323">
    <property type="component" value="Unassembled WGS sequence"/>
</dbReference>
<accession>A0A1F5S679</accession>
<dbReference type="PANTHER" id="PTHR35024">
    <property type="entry name" value="HYPOTHETICAL CYTOSOLIC PROTEIN"/>
    <property type="match status" value="1"/>
</dbReference>
<sequence length="137" mass="14478">MFKSNEKNADTREIETIIGPSVKVEGDFAGEGNVIVEGIVTGNLKTNKNLKVGTNAHIFANIKANNALIAGEVEGNILVKETLELTETARIRGDIKAKVIAITAGAVFHGKCDMGNGDNKNLKDKGSKTVVDKGSDV</sequence>
<comment type="similarity">
    <text evidence="1">Belongs to the bactofilin family.</text>
</comment>
<dbReference type="Pfam" id="PF04519">
    <property type="entry name" value="Bactofilin"/>
    <property type="match status" value="1"/>
</dbReference>
<dbReference type="PANTHER" id="PTHR35024:SF4">
    <property type="entry name" value="POLYMER-FORMING CYTOSKELETAL PROTEIN"/>
    <property type="match status" value="1"/>
</dbReference>
<evidence type="ECO:0000313" key="2">
    <source>
        <dbReference type="EMBL" id="OGF21781.1"/>
    </source>
</evidence>
<reference evidence="2 3" key="1">
    <citation type="journal article" date="2016" name="Nat. Commun.">
        <title>Thousands of microbial genomes shed light on interconnected biogeochemical processes in an aquifer system.</title>
        <authorList>
            <person name="Anantharaman K."/>
            <person name="Brown C.T."/>
            <person name="Hug L.A."/>
            <person name="Sharon I."/>
            <person name="Castelle C.J."/>
            <person name="Probst A.J."/>
            <person name="Thomas B.C."/>
            <person name="Singh A."/>
            <person name="Wilkins M.J."/>
            <person name="Karaoz U."/>
            <person name="Brodie E.L."/>
            <person name="Williams K.H."/>
            <person name="Hubbard S.S."/>
            <person name="Banfield J.F."/>
        </authorList>
    </citation>
    <scope>NUCLEOTIDE SEQUENCE [LARGE SCALE GENOMIC DNA]</scope>
</reference>
<name>A0A1F5S679_9BACT</name>
<evidence type="ECO:0000313" key="3">
    <source>
        <dbReference type="Proteomes" id="UP000178323"/>
    </source>
</evidence>
<evidence type="ECO:0000256" key="1">
    <source>
        <dbReference type="ARBA" id="ARBA00044755"/>
    </source>
</evidence>
<dbReference type="AlphaFoldDB" id="A0A1F5S679"/>
<gene>
    <name evidence="2" type="ORF">A2Y83_05270</name>
</gene>
<organism evidence="2 3">
    <name type="scientific">Candidatus Falkowbacteria bacterium RBG_13_39_14</name>
    <dbReference type="NCBI Taxonomy" id="1797985"/>
    <lineage>
        <taxon>Bacteria</taxon>
        <taxon>Candidatus Falkowiibacteriota</taxon>
    </lineage>
</organism>
<dbReference type="EMBL" id="MFFS01000052">
    <property type="protein sequence ID" value="OGF21781.1"/>
    <property type="molecule type" value="Genomic_DNA"/>
</dbReference>
<evidence type="ECO:0008006" key="4">
    <source>
        <dbReference type="Google" id="ProtNLM"/>
    </source>
</evidence>
<dbReference type="STRING" id="1797985.A2Y83_05270"/>